<sequence length="114" mass="13045">MSVGKVVGNFSQITYHTVPKIHNNALDWLILRQVLKRAPWRRQGVAKARGMTFTLRNRSRNQLEAFVNTPGDVRKTSKILMNAFNGSWALLKEVDEASRNELGTRFKVCRCLTD</sequence>
<reference evidence="1" key="1">
    <citation type="journal article" date="2019" name="Sci. Rep.">
        <title>Draft genome of Tanacetum cinerariifolium, the natural source of mosquito coil.</title>
        <authorList>
            <person name="Yamashiro T."/>
            <person name="Shiraishi A."/>
            <person name="Satake H."/>
            <person name="Nakayama K."/>
        </authorList>
    </citation>
    <scope>NUCLEOTIDE SEQUENCE</scope>
</reference>
<name>A0A699IFH3_TANCI</name>
<dbReference type="EMBL" id="BKCJ010285455">
    <property type="protein sequence ID" value="GEZ49203.1"/>
    <property type="molecule type" value="Genomic_DNA"/>
</dbReference>
<comment type="caution">
    <text evidence="1">The sequence shown here is derived from an EMBL/GenBank/DDBJ whole genome shotgun (WGS) entry which is preliminary data.</text>
</comment>
<protein>
    <submittedName>
        <fullName evidence="1">Uncharacterized protein</fullName>
    </submittedName>
</protein>
<accession>A0A699IFH3</accession>
<organism evidence="1">
    <name type="scientific">Tanacetum cinerariifolium</name>
    <name type="common">Dalmatian daisy</name>
    <name type="synonym">Chrysanthemum cinerariifolium</name>
    <dbReference type="NCBI Taxonomy" id="118510"/>
    <lineage>
        <taxon>Eukaryota</taxon>
        <taxon>Viridiplantae</taxon>
        <taxon>Streptophyta</taxon>
        <taxon>Embryophyta</taxon>
        <taxon>Tracheophyta</taxon>
        <taxon>Spermatophyta</taxon>
        <taxon>Magnoliopsida</taxon>
        <taxon>eudicotyledons</taxon>
        <taxon>Gunneridae</taxon>
        <taxon>Pentapetalae</taxon>
        <taxon>asterids</taxon>
        <taxon>campanulids</taxon>
        <taxon>Asterales</taxon>
        <taxon>Asteraceae</taxon>
        <taxon>Asteroideae</taxon>
        <taxon>Anthemideae</taxon>
        <taxon>Anthemidinae</taxon>
        <taxon>Tanacetum</taxon>
    </lineage>
</organism>
<gene>
    <name evidence="1" type="ORF">Tci_521176</name>
</gene>
<evidence type="ECO:0000313" key="1">
    <source>
        <dbReference type="EMBL" id="GEZ49203.1"/>
    </source>
</evidence>
<dbReference type="AlphaFoldDB" id="A0A699IFH3"/>
<proteinExistence type="predicted"/>